<keyword evidence="3" id="KW-0804">Transcription</keyword>
<name>A0ABV9VNB0_9ACTN</name>
<keyword evidence="1" id="KW-0805">Transcription regulation</keyword>
<gene>
    <name evidence="5" type="ORF">ACFPIJ_03550</name>
</gene>
<sequence length="69" mass="7493">MGEANARFAEALRRSNVDAAIAADGDFHGVAVTARANQAIHTVLDQFTPLLRRVERLRFSPLSGRDSGE</sequence>
<reference evidence="6" key="1">
    <citation type="journal article" date="2019" name="Int. J. Syst. Evol. Microbiol.">
        <title>The Global Catalogue of Microorganisms (GCM) 10K type strain sequencing project: providing services to taxonomists for standard genome sequencing and annotation.</title>
        <authorList>
            <consortium name="The Broad Institute Genomics Platform"/>
            <consortium name="The Broad Institute Genome Sequencing Center for Infectious Disease"/>
            <person name="Wu L."/>
            <person name="Ma J."/>
        </authorList>
    </citation>
    <scope>NUCLEOTIDE SEQUENCE [LARGE SCALE GENOMIC DNA]</scope>
    <source>
        <strain evidence="6">CGMCC 4.7152</strain>
    </source>
</reference>
<evidence type="ECO:0000313" key="6">
    <source>
        <dbReference type="Proteomes" id="UP001595912"/>
    </source>
</evidence>
<dbReference type="InterPro" id="IPR011711">
    <property type="entry name" value="GntR_C"/>
</dbReference>
<feature type="domain" description="GntR C-terminal" evidence="4">
    <location>
        <begin position="3"/>
        <end position="62"/>
    </location>
</feature>
<proteinExistence type="predicted"/>
<dbReference type="InterPro" id="IPR008920">
    <property type="entry name" value="TF_FadR/GntR_C"/>
</dbReference>
<dbReference type="Proteomes" id="UP001595912">
    <property type="component" value="Unassembled WGS sequence"/>
</dbReference>
<evidence type="ECO:0000256" key="3">
    <source>
        <dbReference type="ARBA" id="ARBA00023163"/>
    </source>
</evidence>
<accession>A0ABV9VNB0</accession>
<dbReference type="RefSeq" id="WP_380113123.1">
    <property type="nucleotide sequence ID" value="NZ_JBHSIU010000005.1"/>
</dbReference>
<protein>
    <submittedName>
        <fullName evidence="5">FCD domain-containing protein</fullName>
    </submittedName>
</protein>
<dbReference type="Gene3D" id="1.20.120.530">
    <property type="entry name" value="GntR ligand-binding domain-like"/>
    <property type="match status" value="1"/>
</dbReference>
<evidence type="ECO:0000256" key="2">
    <source>
        <dbReference type="ARBA" id="ARBA00023125"/>
    </source>
</evidence>
<dbReference type="Pfam" id="PF07729">
    <property type="entry name" value="FCD"/>
    <property type="match status" value="1"/>
</dbReference>
<keyword evidence="2" id="KW-0238">DNA-binding</keyword>
<dbReference type="SUPFAM" id="SSF48008">
    <property type="entry name" value="GntR ligand-binding domain-like"/>
    <property type="match status" value="1"/>
</dbReference>
<evidence type="ECO:0000313" key="5">
    <source>
        <dbReference type="EMBL" id="MFC4996900.1"/>
    </source>
</evidence>
<organism evidence="5 6">
    <name type="scientific">Dactylosporangium cerinum</name>
    <dbReference type="NCBI Taxonomy" id="1434730"/>
    <lineage>
        <taxon>Bacteria</taxon>
        <taxon>Bacillati</taxon>
        <taxon>Actinomycetota</taxon>
        <taxon>Actinomycetes</taxon>
        <taxon>Micromonosporales</taxon>
        <taxon>Micromonosporaceae</taxon>
        <taxon>Dactylosporangium</taxon>
    </lineage>
</organism>
<evidence type="ECO:0000256" key="1">
    <source>
        <dbReference type="ARBA" id="ARBA00023015"/>
    </source>
</evidence>
<dbReference type="EMBL" id="JBHSIU010000005">
    <property type="protein sequence ID" value="MFC4996900.1"/>
    <property type="molecule type" value="Genomic_DNA"/>
</dbReference>
<evidence type="ECO:0000259" key="4">
    <source>
        <dbReference type="Pfam" id="PF07729"/>
    </source>
</evidence>
<comment type="caution">
    <text evidence="5">The sequence shown here is derived from an EMBL/GenBank/DDBJ whole genome shotgun (WGS) entry which is preliminary data.</text>
</comment>
<keyword evidence="6" id="KW-1185">Reference proteome</keyword>